<feature type="transmembrane region" description="Helical" evidence="1">
    <location>
        <begin position="36"/>
        <end position="52"/>
    </location>
</feature>
<proteinExistence type="predicted"/>
<keyword evidence="1" id="KW-0812">Transmembrane</keyword>
<evidence type="ECO:0000313" key="2">
    <source>
        <dbReference type="EMBL" id="KKK87239.1"/>
    </source>
</evidence>
<keyword evidence="1" id="KW-1133">Transmembrane helix</keyword>
<name>A0A0F9B959_9ZZZZ</name>
<accession>A0A0F9B959</accession>
<sequence length="104" mass="11855">MSDMEWVDIVYCLFSLIYGVVSGGEFNLAFSTLKNYALYSIFFFLAINIIRDKKRLYELVYTLLISGILLLPFIFLGLFQGSGLWIEFTPLSTEGTRLLAPNHA</sequence>
<organism evidence="2">
    <name type="scientific">marine sediment metagenome</name>
    <dbReference type="NCBI Taxonomy" id="412755"/>
    <lineage>
        <taxon>unclassified sequences</taxon>
        <taxon>metagenomes</taxon>
        <taxon>ecological metagenomes</taxon>
    </lineage>
</organism>
<gene>
    <name evidence="2" type="ORF">LCGC14_2755240</name>
</gene>
<keyword evidence="1" id="KW-0472">Membrane</keyword>
<reference evidence="2" key="1">
    <citation type="journal article" date="2015" name="Nature">
        <title>Complex archaea that bridge the gap between prokaryotes and eukaryotes.</title>
        <authorList>
            <person name="Spang A."/>
            <person name="Saw J.H."/>
            <person name="Jorgensen S.L."/>
            <person name="Zaremba-Niedzwiedzka K."/>
            <person name="Martijn J."/>
            <person name="Lind A.E."/>
            <person name="van Eijk R."/>
            <person name="Schleper C."/>
            <person name="Guy L."/>
            <person name="Ettema T.J."/>
        </authorList>
    </citation>
    <scope>NUCLEOTIDE SEQUENCE</scope>
</reference>
<feature type="non-terminal residue" evidence="2">
    <location>
        <position position="104"/>
    </location>
</feature>
<protein>
    <submittedName>
        <fullName evidence="2">Uncharacterized protein</fullName>
    </submittedName>
</protein>
<dbReference type="AlphaFoldDB" id="A0A0F9B959"/>
<feature type="transmembrane region" description="Helical" evidence="1">
    <location>
        <begin position="59"/>
        <end position="79"/>
    </location>
</feature>
<dbReference type="EMBL" id="LAZR01050488">
    <property type="protein sequence ID" value="KKK87239.1"/>
    <property type="molecule type" value="Genomic_DNA"/>
</dbReference>
<evidence type="ECO:0000256" key="1">
    <source>
        <dbReference type="SAM" id="Phobius"/>
    </source>
</evidence>
<comment type="caution">
    <text evidence="2">The sequence shown here is derived from an EMBL/GenBank/DDBJ whole genome shotgun (WGS) entry which is preliminary data.</text>
</comment>
<feature type="transmembrane region" description="Helical" evidence="1">
    <location>
        <begin position="9"/>
        <end position="30"/>
    </location>
</feature>